<dbReference type="PANTHER" id="PTHR33121">
    <property type="entry name" value="CYCLIC DI-GMP PHOSPHODIESTERASE PDEF"/>
    <property type="match status" value="1"/>
</dbReference>
<dbReference type="InterPro" id="IPR000160">
    <property type="entry name" value="GGDEF_dom"/>
</dbReference>
<dbReference type="PROSITE" id="PS50887">
    <property type="entry name" value="GGDEF"/>
    <property type="match status" value="1"/>
</dbReference>
<dbReference type="SMART" id="SM00267">
    <property type="entry name" value="GGDEF"/>
    <property type="match status" value="1"/>
</dbReference>
<evidence type="ECO:0000313" key="4">
    <source>
        <dbReference type="EMBL" id="AFJ45470.1"/>
    </source>
</evidence>
<dbReference type="CDD" id="cd01949">
    <property type="entry name" value="GGDEF"/>
    <property type="match status" value="1"/>
</dbReference>
<feature type="domain" description="GGDEF" evidence="3">
    <location>
        <begin position="254"/>
        <end position="387"/>
    </location>
</feature>
<accession>K6VHF5</accession>
<keyword evidence="5" id="KW-1185">Reference proteome</keyword>
<dbReference type="RefSeq" id="WP_002442108.1">
    <property type="nucleotide sequence ID" value="NC_017910.1"/>
</dbReference>
<protein>
    <submittedName>
        <fullName evidence="4">Cyclic diguanylate phosphodiesterase (EAL) domain protein</fullName>
    </submittedName>
</protein>
<feature type="transmembrane region" description="Helical" evidence="1">
    <location>
        <begin position="130"/>
        <end position="153"/>
    </location>
</feature>
<dbReference type="InterPro" id="IPR029787">
    <property type="entry name" value="Nucleotide_cyclase"/>
</dbReference>
<dbReference type="eggNOG" id="COG2200">
    <property type="taxonomic scope" value="Bacteria"/>
</dbReference>
<dbReference type="NCBIfam" id="TIGR00254">
    <property type="entry name" value="GGDEF"/>
    <property type="match status" value="1"/>
</dbReference>
<dbReference type="Pfam" id="PF17157">
    <property type="entry name" value="GAPES4"/>
    <property type="match status" value="1"/>
</dbReference>
<dbReference type="SMART" id="SM00052">
    <property type="entry name" value="EAL"/>
    <property type="match status" value="1"/>
</dbReference>
<dbReference type="GO" id="GO:0071111">
    <property type="term" value="F:cyclic-guanylate-specific phosphodiesterase activity"/>
    <property type="evidence" value="ECO:0007669"/>
    <property type="project" value="InterPro"/>
</dbReference>
<dbReference type="HOGENOM" id="CLU_028330_0_0_6"/>
<keyword evidence="1" id="KW-1133">Transmembrane helix</keyword>
<dbReference type="PATRIC" id="fig|630626.3.peg.337"/>
<evidence type="ECO:0000313" key="5">
    <source>
        <dbReference type="Proteomes" id="UP000001955"/>
    </source>
</evidence>
<dbReference type="InterPro" id="IPR033423">
    <property type="entry name" value="GAPES4"/>
</dbReference>
<dbReference type="Proteomes" id="UP000001955">
    <property type="component" value="Chromosome"/>
</dbReference>
<dbReference type="PANTHER" id="PTHR33121:SF32">
    <property type="entry name" value="RNASE E SPECIFICITY FACTOR CSRD"/>
    <property type="match status" value="1"/>
</dbReference>
<dbReference type="AlphaFoldDB" id="I2B4L6"/>
<dbReference type="InterPro" id="IPR050706">
    <property type="entry name" value="Cyclic-di-GMP_PDE-like"/>
</dbReference>
<dbReference type="OrthoDB" id="5894408at2"/>
<dbReference type="InterPro" id="IPR035919">
    <property type="entry name" value="EAL_sf"/>
</dbReference>
<dbReference type="EMBL" id="CP001560">
    <property type="protein sequence ID" value="AFJ45470.1"/>
    <property type="molecule type" value="Genomic_DNA"/>
</dbReference>
<dbReference type="Pfam" id="PF00990">
    <property type="entry name" value="GGDEF"/>
    <property type="match status" value="1"/>
</dbReference>
<gene>
    <name evidence="4" type="primary">yhdA</name>
    <name evidence="4" type="ordered locus">EBL_c03420</name>
</gene>
<evidence type="ECO:0000256" key="1">
    <source>
        <dbReference type="SAM" id="Phobius"/>
    </source>
</evidence>
<accession>I2B4L6</accession>
<feature type="domain" description="EAL" evidence="2">
    <location>
        <begin position="396"/>
        <end position="644"/>
    </location>
</feature>
<dbReference type="Gene3D" id="3.20.20.450">
    <property type="entry name" value="EAL domain"/>
    <property type="match status" value="1"/>
</dbReference>
<reference evidence="4 5" key="1">
    <citation type="journal article" date="2012" name="J. Bacteriol.">
        <title>Complete genome sequence of the B12-producing Shimwellia blattae strain DSM 4481, isolated from a cockroach.</title>
        <authorList>
            <person name="Brzuszkiewicz E."/>
            <person name="Waschkowitz T."/>
            <person name="Wiezer A."/>
            <person name="Daniel R."/>
        </authorList>
    </citation>
    <scope>NUCLEOTIDE SEQUENCE [LARGE SCALE GENOMIC DNA]</scope>
    <source>
        <strain evidence="5">ATCC 29907 / DSM 4481 / JCM 1650 / NBRC 105725 / CDC 9005-74</strain>
    </source>
</reference>
<dbReference type="Gene3D" id="3.30.70.270">
    <property type="match status" value="1"/>
</dbReference>
<feature type="transmembrane region" description="Helical" evidence="1">
    <location>
        <begin position="7"/>
        <end position="31"/>
    </location>
</feature>
<dbReference type="SUPFAM" id="SSF55073">
    <property type="entry name" value="Nucleotide cyclase"/>
    <property type="match status" value="1"/>
</dbReference>
<evidence type="ECO:0000259" key="3">
    <source>
        <dbReference type="PROSITE" id="PS50887"/>
    </source>
</evidence>
<dbReference type="eggNOG" id="COG2199">
    <property type="taxonomic scope" value="Bacteria"/>
</dbReference>
<dbReference type="Pfam" id="PF00563">
    <property type="entry name" value="EAL"/>
    <property type="match status" value="1"/>
</dbReference>
<evidence type="ECO:0000259" key="2">
    <source>
        <dbReference type="PROSITE" id="PS50883"/>
    </source>
</evidence>
<dbReference type="InterPro" id="IPR043128">
    <property type="entry name" value="Rev_trsase/Diguanyl_cyclase"/>
</dbReference>
<dbReference type="NCBIfam" id="NF008281">
    <property type="entry name" value="PRK11059.1"/>
    <property type="match status" value="1"/>
</dbReference>
<name>I2B4L6_SHIBC</name>
<keyword evidence="1" id="KW-0472">Membrane</keyword>
<dbReference type="PROSITE" id="PS50883">
    <property type="entry name" value="EAL"/>
    <property type="match status" value="1"/>
</dbReference>
<dbReference type="KEGG" id="ebt:EBL_c03420"/>
<organism evidence="4 5">
    <name type="scientific">Shimwellia blattae (strain ATCC 29907 / DSM 4481 / JCM 1650 / NBRC 105725 / CDC 9005-74)</name>
    <name type="common">Escherichia blattae</name>
    <dbReference type="NCBI Taxonomy" id="630626"/>
    <lineage>
        <taxon>Bacteria</taxon>
        <taxon>Pseudomonadati</taxon>
        <taxon>Pseudomonadota</taxon>
        <taxon>Gammaproteobacteria</taxon>
        <taxon>Enterobacterales</taxon>
        <taxon>Enterobacteriaceae</taxon>
        <taxon>Shimwellia</taxon>
    </lineage>
</organism>
<sequence length="646" mass="72818">MRLTTKFSAYLALLTGLAIAATLFGASLSFYTSVQTKSALRVEAVATIVDNQLLNHSPAELNRYVQALMIPSDIVRFELLSGGRTLLDSQLHGTYAPGRKALRAHVVTITLLKHPGMQVRMTYHDPAAEYYQSVLTMGPLTIAIGFMVLVVFFSSRWVKRQLRGQEAMELRAERILRGERSKAVRGSAVEWPYRTSLALDRLLDELQEAGVRRHRVDTLIRSYAARDDKTGLNNRLFFDNQLATLLDEREGDGMHGVVMLIRLPDADVLRDSWGEADVEEVMIRIVDMISSFITRYPGALLARYFRNDFAVLLPHRTLKEADSMASQLVKQIDALPGSRIVDRNNMLHIGVCAWRSGQSTEQIMENAAEAVRHAALQGGNGWSVYDDSLPEKGRGNVRWRTLIERTLQSQGPRLYQKPAVLNEGQVHHREILGRIADGEQEVVAAEYILMVRQFGLSESYDRLMLSRVLQLLTIWPEETFAVAVSVESLIRDTFQRWLRDTLMQCERSRRQRLIVELEEADVSQHGERLERVVRLIKGLGARVAVSQAGLTVVSSAYIPELGVEFIKLHPGLVRNIDKRTENKLFVQSLVEACRGQGTLVFASGVRTRSEWQTLLSCGVSGAQGDFFAESRPLDLQVKKYLQRYSV</sequence>
<dbReference type="SUPFAM" id="SSF141868">
    <property type="entry name" value="EAL domain-like"/>
    <property type="match status" value="1"/>
</dbReference>
<proteinExistence type="predicted"/>
<keyword evidence="1" id="KW-0812">Transmembrane</keyword>
<dbReference type="STRING" id="630626.EBL_c03420"/>
<dbReference type="InterPro" id="IPR001633">
    <property type="entry name" value="EAL_dom"/>
</dbReference>